<gene>
    <name evidence="1" type="ORF">HYH02_002202</name>
</gene>
<dbReference type="PROSITE" id="PS51318">
    <property type="entry name" value="TAT"/>
    <property type="match status" value="1"/>
</dbReference>
<dbReference type="InterPro" id="IPR006311">
    <property type="entry name" value="TAT_signal"/>
</dbReference>
<keyword evidence="2" id="KW-1185">Reference proteome</keyword>
<proteinExistence type="predicted"/>
<dbReference type="OrthoDB" id="44749at2759"/>
<accession>A0A836BAZ1</accession>
<comment type="caution">
    <text evidence="1">The sequence shown here is derived from an EMBL/GenBank/DDBJ whole genome shotgun (WGS) entry which is preliminary data.</text>
</comment>
<dbReference type="AlphaFoldDB" id="A0A836BAZ1"/>
<protein>
    <submittedName>
        <fullName evidence="1">Uncharacterized protein</fullName>
    </submittedName>
</protein>
<dbReference type="EMBL" id="JAEHOD010000004">
    <property type="protein sequence ID" value="KAG2452858.1"/>
    <property type="molecule type" value="Genomic_DNA"/>
</dbReference>
<evidence type="ECO:0000313" key="1">
    <source>
        <dbReference type="EMBL" id="KAG2452858.1"/>
    </source>
</evidence>
<organism evidence="1 2">
    <name type="scientific">Chlamydomonas schloesseri</name>
    <dbReference type="NCBI Taxonomy" id="2026947"/>
    <lineage>
        <taxon>Eukaryota</taxon>
        <taxon>Viridiplantae</taxon>
        <taxon>Chlorophyta</taxon>
        <taxon>core chlorophytes</taxon>
        <taxon>Chlorophyceae</taxon>
        <taxon>CS clade</taxon>
        <taxon>Chlamydomonadales</taxon>
        <taxon>Chlamydomonadaceae</taxon>
        <taxon>Chlamydomonas</taxon>
    </lineage>
</organism>
<name>A0A836BAZ1_9CHLO</name>
<dbReference type="Proteomes" id="UP000613740">
    <property type="component" value="Unassembled WGS sequence"/>
</dbReference>
<sequence length="360" mass="40009">MLAQRSLTTSPGIDGRSLCFRRTSTRKRAAVRAGAIADDDVEACSTSYSERASLPAPRTTRRGALLGTALGALGLALPSGRAAQAADLSDYLYQFFPPPPEPVMFPRNKLTQPFAVLLMRSAYETVDDLDFIAMNDFQKQFWRLRASEQEAYNLQYEPLKPKIGDISDSLYFDFISYSQFSTIAREMPKGLQVFREYCEEEENKTCQDRFRVVRRDASISDNNVLPGLFFTKTGDRIYSGLKDGFRNTQFGAPQPLPAGASFTQVTDAIQVLLDVCVKNGYALKAEVSDVDEAARSFRVKILGPANLWGLTSLNYRRAVVTNCYDAMLIDAFLRASGRPGARFELTTNSSGIEENWVLAA</sequence>
<reference evidence="1" key="1">
    <citation type="journal article" date="2020" name="bioRxiv">
        <title>Comparative genomics of Chlamydomonas.</title>
        <authorList>
            <person name="Craig R.J."/>
            <person name="Hasan A.R."/>
            <person name="Ness R.W."/>
            <person name="Keightley P.D."/>
        </authorList>
    </citation>
    <scope>NUCLEOTIDE SEQUENCE</scope>
    <source>
        <strain evidence="1">CCAP 11/173</strain>
    </source>
</reference>
<evidence type="ECO:0000313" key="2">
    <source>
        <dbReference type="Proteomes" id="UP000613740"/>
    </source>
</evidence>